<sequence>MSFVDEVRKISSECNCSYKPFSQDDFFKNDPRLGLGVCAGVSLSWIEAKFKRRNFLNDNVLDKDLIIERQLANYAVRPHIDGFIFTESLDKDGEVKSHYFNVCSDGIDISRMLSWTTPRLKHRYFLVTTDNHCMAMCNTIFGNCIFFDPNCGEISGSVNNMQNFLVKFFGIYKVRDTYWRSTSYYLSVSKYK</sequence>
<dbReference type="InterPro" id="IPR038765">
    <property type="entry name" value="Papain-like_cys_pep_sf"/>
</dbReference>
<dbReference type="SUPFAM" id="SSF54001">
    <property type="entry name" value="Cysteine proteinases"/>
    <property type="match status" value="1"/>
</dbReference>
<protein>
    <submittedName>
        <fullName evidence="1">Uncharacterized protein</fullName>
    </submittedName>
</protein>
<gene>
    <name evidence="1" type="ORF">Y69_0155</name>
</gene>
<name>F2Q7X7_YEREN</name>
<dbReference type="EMBL" id="FN298493">
    <property type="protein sequence ID" value="CAX67701.1"/>
    <property type="molecule type" value="Genomic_DNA"/>
</dbReference>
<accession>F2Q7X7</accession>
<proteinExistence type="predicted"/>
<organism evidence="1">
    <name type="scientific">Yersinia enterocolitica</name>
    <dbReference type="NCBI Taxonomy" id="630"/>
    <lineage>
        <taxon>Bacteria</taxon>
        <taxon>Pseudomonadati</taxon>
        <taxon>Pseudomonadota</taxon>
        <taxon>Gammaproteobacteria</taxon>
        <taxon>Enterobacterales</taxon>
        <taxon>Yersiniaceae</taxon>
        <taxon>Yersinia</taxon>
    </lineage>
</organism>
<dbReference type="AlphaFoldDB" id="F2Q7X7"/>
<dbReference type="Gene3D" id="3.90.70.20">
    <property type="match status" value="1"/>
</dbReference>
<evidence type="ECO:0000313" key="1">
    <source>
        <dbReference type="EMBL" id="CAX67701.1"/>
    </source>
</evidence>
<reference evidence="1" key="1">
    <citation type="submission" date="2009-04" db="EMBL/GenBank/DDBJ databases">
        <title>Novel enterobacterial integrative and conjugative elements (ICEs), including a mobilisable relateive of SPI-7.</title>
        <authorList>
            <person name="Seth-Smith H.M."/>
        </authorList>
    </citation>
    <scope>NUCLEOTIDE SEQUENCE</scope>
    <source>
        <strain evidence="1">Y69</strain>
    </source>
</reference>